<reference evidence="1 2" key="1">
    <citation type="submission" date="2014-12" db="EMBL/GenBank/DDBJ databases">
        <title>Draft Genome Sequences of Five Spore-Forming Food Isolates of Bacillus pumilus.</title>
        <authorList>
            <person name="de Jong A."/>
            <person name="van Heel A.J."/>
            <person name="Montalban-Lopez M."/>
            <person name="Krawczyk A.O."/>
            <person name="Berendsen E.M."/>
            <person name="Wells-Bennik M."/>
            <person name="Kuipers O.P."/>
        </authorList>
    </citation>
    <scope>NUCLEOTIDE SEQUENCE [LARGE SCALE GENOMIC DNA]</scope>
    <source>
        <strain evidence="1 2">B4127</strain>
    </source>
</reference>
<organism evidence="1 2">
    <name type="scientific">Bacillus pumilus</name>
    <name type="common">Bacillus mesentericus</name>
    <dbReference type="NCBI Taxonomy" id="1408"/>
    <lineage>
        <taxon>Bacteria</taxon>
        <taxon>Bacillati</taxon>
        <taxon>Bacillota</taxon>
        <taxon>Bacilli</taxon>
        <taxon>Bacillales</taxon>
        <taxon>Bacillaceae</taxon>
        <taxon>Bacillus</taxon>
    </lineage>
</organism>
<gene>
    <name evidence="1" type="ORF">B4127_1553</name>
</gene>
<dbReference type="RefSeq" id="WP_200889661.1">
    <property type="nucleotide sequence ID" value="NZ_JXCL01000040.1"/>
</dbReference>
<proteinExistence type="predicted"/>
<accession>A0AB34QPR5</accession>
<evidence type="ECO:0000313" key="1">
    <source>
        <dbReference type="EMBL" id="KIL12222.1"/>
    </source>
</evidence>
<evidence type="ECO:0000313" key="2">
    <source>
        <dbReference type="Proteomes" id="UP000031978"/>
    </source>
</evidence>
<dbReference type="AlphaFoldDB" id="A0AB34QPR5"/>
<dbReference type="Proteomes" id="UP000031978">
    <property type="component" value="Unassembled WGS sequence"/>
</dbReference>
<protein>
    <submittedName>
        <fullName evidence="1">Uncharacterized protein</fullName>
    </submittedName>
</protein>
<dbReference type="EMBL" id="JXCL01000040">
    <property type="protein sequence ID" value="KIL12222.1"/>
    <property type="molecule type" value="Genomic_DNA"/>
</dbReference>
<name>A0AB34QPR5_BACPU</name>
<comment type="caution">
    <text evidence="1">The sequence shown here is derived from an EMBL/GenBank/DDBJ whole genome shotgun (WGS) entry which is preliminary data.</text>
</comment>
<sequence length="53" mass="6216">MDRTKQEAFNELVTSLCKQCQEHGFTLKELERIPSLIKDFYYSNSTPYKAKAN</sequence>